<reference evidence="8" key="1">
    <citation type="journal article" date="2019" name="Int. J. Syst. Evol. Microbiol.">
        <title>The Global Catalogue of Microorganisms (GCM) 10K type strain sequencing project: providing services to taxonomists for standard genome sequencing and annotation.</title>
        <authorList>
            <consortium name="The Broad Institute Genomics Platform"/>
            <consortium name="The Broad Institute Genome Sequencing Center for Infectious Disease"/>
            <person name="Wu L."/>
            <person name="Ma J."/>
        </authorList>
    </citation>
    <scope>NUCLEOTIDE SEQUENCE [LARGE SCALE GENOMIC DNA]</scope>
    <source>
        <strain evidence="8">CCM 2050</strain>
    </source>
</reference>
<keyword evidence="3 7" id="KW-0378">Hydrolase</keyword>
<evidence type="ECO:0000256" key="2">
    <source>
        <dbReference type="ARBA" id="ARBA00013064"/>
    </source>
</evidence>
<dbReference type="RefSeq" id="WP_201564467.1">
    <property type="nucleotide sequence ID" value="NZ_CAJGZK010000026.1"/>
</dbReference>
<evidence type="ECO:0000256" key="1">
    <source>
        <dbReference type="ARBA" id="ARBA00011063"/>
    </source>
</evidence>
<dbReference type="Pfam" id="PF01451">
    <property type="entry name" value="LMWPc"/>
    <property type="match status" value="1"/>
</dbReference>
<dbReference type="EMBL" id="JBHSTZ010000063">
    <property type="protein sequence ID" value="MFC6382326.1"/>
    <property type="molecule type" value="Genomic_DNA"/>
</dbReference>
<dbReference type="InterPro" id="IPR036196">
    <property type="entry name" value="Ptyr_pPase_sf"/>
</dbReference>
<dbReference type="Proteomes" id="UP001596264">
    <property type="component" value="Unassembled WGS sequence"/>
</dbReference>
<evidence type="ECO:0000313" key="8">
    <source>
        <dbReference type="Proteomes" id="UP001596264"/>
    </source>
</evidence>
<sequence>MAFDNILVVCVGNICRSPIAEALLKKQYPSKHIESAGLSALAGNSVDPKSQEVMKPYHVDMSDHIARQIDEKLVMRADLILTMSDTQTKWIEERWPHCRGKTFRIGHWNDKDIADPYQYDIALFEVARQDIVESLKPWDKKIS</sequence>
<proteinExistence type="inferred from homology"/>
<keyword evidence="8" id="KW-1185">Reference proteome</keyword>
<dbReference type="PANTHER" id="PTHR11717:SF31">
    <property type="entry name" value="LOW MOLECULAR WEIGHT PROTEIN-TYROSINE-PHOSPHATASE ETP-RELATED"/>
    <property type="match status" value="1"/>
</dbReference>
<gene>
    <name evidence="7" type="ORF">ACFP58_12825</name>
</gene>
<evidence type="ECO:0000256" key="5">
    <source>
        <dbReference type="ARBA" id="ARBA00051722"/>
    </source>
</evidence>
<evidence type="ECO:0000313" key="7">
    <source>
        <dbReference type="EMBL" id="MFC6382326.1"/>
    </source>
</evidence>
<feature type="domain" description="Phosphotyrosine protein phosphatase I" evidence="6">
    <location>
        <begin position="4"/>
        <end position="141"/>
    </location>
</feature>
<dbReference type="InterPro" id="IPR017867">
    <property type="entry name" value="Tyr_phospatase_low_mol_wt"/>
</dbReference>
<dbReference type="InterPro" id="IPR050438">
    <property type="entry name" value="LMW_PTPase"/>
</dbReference>
<dbReference type="SUPFAM" id="SSF52788">
    <property type="entry name" value="Phosphotyrosine protein phosphatases I"/>
    <property type="match status" value="1"/>
</dbReference>
<accession>A0ABW1W8D3</accession>
<dbReference type="SMART" id="SM00226">
    <property type="entry name" value="LMWPc"/>
    <property type="match status" value="1"/>
</dbReference>
<dbReference type="EC" id="3.1.3.48" evidence="2"/>
<evidence type="ECO:0000259" key="6">
    <source>
        <dbReference type="SMART" id="SM00226"/>
    </source>
</evidence>
<dbReference type="GO" id="GO:0004725">
    <property type="term" value="F:protein tyrosine phosphatase activity"/>
    <property type="evidence" value="ECO:0007669"/>
    <property type="project" value="UniProtKB-EC"/>
</dbReference>
<protein>
    <recommendedName>
        <fullName evidence="2">protein-tyrosine-phosphatase</fullName>
        <ecNumber evidence="2">3.1.3.48</ecNumber>
    </recommendedName>
</protein>
<organism evidence="7 8">
    <name type="scientific">Psychrobacter glacincola</name>
    <dbReference type="NCBI Taxonomy" id="56810"/>
    <lineage>
        <taxon>Bacteria</taxon>
        <taxon>Pseudomonadati</taxon>
        <taxon>Pseudomonadota</taxon>
        <taxon>Gammaproteobacteria</taxon>
        <taxon>Moraxellales</taxon>
        <taxon>Moraxellaceae</taxon>
        <taxon>Psychrobacter</taxon>
    </lineage>
</organism>
<evidence type="ECO:0000256" key="3">
    <source>
        <dbReference type="ARBA" id="ARBA00022801"/>
    </source>
</evidence>
<comment type="catalytic activity">
    <reaction evidence="5">
        <text>O-phospho-L-tyrosyl-[protein] + H2O = L-tyrosyl-[protein] + phosphate</text>
        <dbReference type="Rhea" id="RHEA:10684"/>
        <dbReference type="Rhea" id="RHEA-COMP:10136"/>
        <dbReference type="Rhea" id="RHEA-COMP:20101"/>
        <dbReference type="ChEBI" id="CHEBI:15377"/>
        <dbReference type="ChEBI" id="CHEBI:43474"/>
        <dbReference type="ChEBI" id="CHEBI:46858"/>
        <dbReference type="ChEBI" id="CHEBI:61978"/>
        <dbReference type="EC" id="3.1.3.48"/>
    </reaction>
</comment>
<comment type="caution">
    <text evidence="7">The sequence shown here is derived from an EMBL/GenBank/DDBJ whole genome shotgun (WGS) entry which is preliminary data.</text>
</comment>
<dbReference type="CDD" id="cd16343">
    <property type="entry name" value="LMWPTP"/>
    <property type="match status" value="1"/>
</dbReference>
<keyword evidence="4" id="KW-0904">Protein phosphatase</keyword>
<name>A0ABW1W8D3_9GAMM</name>
<evidence type="ECO:0000256" key="4">
    <source>
        <dbReference type="ARBA" id="ARBA00022912"/>
    </source>
</evidence>
<comment type="similarity">
    <text evidence="1">Belongs to the low molecular weight phosphotyrosine protein phosphatase family.</text>
</comment>
<dbReference type="PRINTS" id="PR00719">
    <property type="entry name" value="LMWPTPASE"/>
</dbReference>
<dbReference type="InterPro" id="IPR023485">
    <property type="entry name" value="Ptyr_pPase"/>
</dbReference>
<dbReference type="PANTHER" id="PTHR11717">
    <property type="entry name" value="LOW MOLECULAR WEIGHT PROTEIN TYROSINE PHOSPHATASE"/>
    <property type="match status" value="1"/>
</dbReference>
<dbReference type="Gene3D" id="3.40.50.2300">
    <property type="match status" value="1"/>
</dbReference>